<feature type="domain" description="Dicer dsRNA-binding fold" evidence="16">
    <location>
        <begin position="631"/>
        <end position="719"/>
    </location>
</feature>
<dbReference type="PROSITE" id="PS51192">
    <property type="entry name" value="HELICASE_ATP_BIND_1"/>
    <property type="match status" value="1"/>
</dbReference>
<dbReference type="EMBL" id="CAJNOJ010000240">
    <property type="protein sequence ID" value="CAF1327282.1"/>
    <property type="molecule type" value="Genomic_DNA"/>
</dbReference>
<keyword evidence="10 12" id="KW-0694">RNA-binding</keyword>
<sequence length="1519" mass="175629">MRRRASSASCSAAKHSKMMELKESIQETFTPDPNQIEEFSARSYQTELMEQAKRENLIVCLPTGSGKTYIAVMLIKEMANAIRGSWKKGAKRSVFLVKTVQLASQQSSYLSTHLDLKIGTYYGDLGVDYWKLDKWEEELEKHNVLVFTAQVFLNLVDHNYFALKYVNLLIFDECQHATGENPYASLMNKHYDQCPDPPRILGLTASIIARKIKPKDLLEGARELEKIYRAQIAHRNESTKHGTSVNVENIPCESYQNDVMKRYDSLTIPFEFLRIMARLIQNNLNRKEYRMSELVSGLSQTMLTTNYRDENVERYHKQSSDLTSFVQLQSPVLPRLKRDLNNAIEIGQELGILGMTIFLQDLRKKLTTDEYRLCNMEQDAREVFNDIFQRVECLVDDILKNLCRLYSHHRHILFSPKVFKLLERIMQQQITKHTSGRCIVFVERVYTAAVLSEVVSDLISTFEPPWNTKLRVKHVTGFKTTFSEKSMTAHSQLATINEFRKGDINILIATAVVEEGMKCWYYRCTQWFPIGLDIPTCDLVIRFNKPNNFSSYMQSKGRARAKQHASYVLFMDKSDAEGQQRDRNEYDNYEEIEKSIQKGFLLDSNDDSKYDLSEIPPYRPSDGIVIDAVRAAQLIMEYCLLLGGGQIFPPRFLLSGSAGAYTCILSMPANCPIRDDIVRINKTKRLAKYDCCLEMVKKLHQKHEFNEHCLPRKNHGASEIVPSYEQQIFHLVDELFEDKVDSSFETFPRKPIKFPVKSDLVSNDEWHLYKTNSDLAFVVPTPSLKLPKFQLYGYNGAIPIEIRHVKPINYTQYRTTLETFCRYVFENVFKDMNINSILKFDLADTPCKLLPCLLTSNDDIDWQRMEAICRRKNHPVKRFDELNESELYTTCHLEENTYYIYISDRSLLKKISDPYDKKNLEYVRTYADYFESKVPDVSIRRDSYLVTMKGFREPRINYLKETPTADESKKSSIPQYVYYPLELLRYAPLNRRDFEMIYQLPSLIVRILQLYRVERLRRLFADSIGTDKFIDANRQLPVTFRDYLMINQNQSLLPLARFTYHDLLSTKSNLQPSADILFQAITRSSANENCDMEGFEILGDCFLKLTVSMSLYHRYPLEGAGVLTVVKTKQISNKNLYRIAVMKKLTCYLNAKKLEFRGKNANWVPPGYVVNGSNINQNPTKFEFKRYEHQTVKRKAFADMMESFMGAFLLSTDYPTTIQFMLWLELDVVPFDKNKHLMSTPSIICSYINSNESKHVIEKFYTEQAFSSIENIIHYTFRDKAYLIAAFTHPSSFCNRLTSCYERLEFLGDAILDFLVTRHIFLTHKNIKPGQVTDIRQDLSNNGRLAYILVATGLHTKILHNSPALFGEMTVYADDNLLFPKDKPMEVLLSADINQWADSTAPKALADVFEALVGAIFLDSGYCLATVWQAIEPLLREYIRRSIEKPNLNPIRTVHEQGGKVVSEFALPGPTTKETVSVCYIEMKNGDQFIGRSVNKKKAKYEACQAAVNHLLSNVSTKD</sequence>
<dbReference type="Pfam" id="PF03368">
    <property type="entry name" value="Dicer_dimer"/>
    <property type="match status" value="1"/>
</dbReference>
<dbReference type="Gene3D" id="1.10.1520.10">
    <property type="entry name" value="Ribonuclease III domain"/>
    <property type="match status" value="2"/>
</dbReference>
<dbReference type="SMART" id="SM00490">
    <property type="entry name" value="HELICc"/>
    <property type="match status" value="1"/>
</dbReference>
<dbReference type="GO" id="GO:0006396">
    <property type="term" value="P:RNA processing"/>
    <property type="evidence" value="ECO:0007669"/>
    <property type="project" value="InterPro"/>
</dbReference>
<evidence type="ECO:0000259" key="13">
    <source>
        <dbReference type="PROSITE" id="PS50142"/>
    </source>
</evidence>
<dbReference type="GO" id="GO:0004386">
    <property type="term" value="F:helicase activity"/>
    <property type="evidence" value="ECO:0007669"/>
    <property type="project" value="UniProtKB-KW"/>
</dbReference>
<dbReference type="InterPro" id="IPR000999">
    <property type="entry name" value="RNase_III_dom"/>
</dbReference>
<evidence type="ECO:0000256" key="8">
    <source>
        <dbReference type="ARBA" id="ARBA00022840"/>
    </source>
</evidence>
<feature type="domain" description="RNase III" evidence="13">
    <location>
        <begin position="1266"/>
        <end position="1421"/>
    </location>
</feature>
<protein>
    <submittedName>
        <fullName evidence="17">Uncharacterized protein</fullName>
    </submittedName>
</protein>
<dbReference type="PANTHER" id="PTHR14950:SF37">
    <property type="entry name" value="ENDORIBONUCLEASE DICER"/>
    <property type="match status" value="1"/>
</dbReference>
<dbReference type="Gene3D" id="3.30.160.380">
    <property type="entry name" value="Dicer dimerisation domain"/>
    <property type="match status" value="1"/>
</dbReference>
<keyword evidence="6" id="KW-0378">Hydrolase</keyword>
<dbReference type="PROSITE" id="PS00517">
    <property type="entry name" value="RNASE_3_1"/>
    <property type="match status" value="1"/>
</dbReference>
<dbReference type="InterPro" id="IPR027417">
    <property type="entry name" value="P-loop_NTPase"/>
</dbReference>
<evidence type="ECO:0000256" key="9">
    <source>
        <dbReference type="ARBA" id="ARBA00022842"/>
    </source>
</evidence>
<evidence type="ECO:0000259" key="14">
    <source>
        <dbReference type="PROSITE" id="PS51192"/>
    </source>
</evidence>
<evidence type="ECO:0000256" key="2">
    <source>
        <dbReference type="ARBA" id="ARBA00001946"/>
    </source>
</evidence>
<keyword evidence="7" id="KW-0347">Helicase</keyword>
<dbReference type="GO" id="GO:0046872">
    <property type="term" value="F:metal ion binding"/>
    <property type="evidence" value="ECO:0007669"/>
    <property type="project" value="UniProtKB-KW"/>
</dbReference>
<evidence type="ECO:0000256" key="11">
    <source>
        <dbReference type="ARBA" id="ARBA00035116"/>
    </source>
</evidence>
<evidence type="ECO:0000256" key="7">
    <source>
        <dbReference type="ARBA" id="ARBA00022806"/>
    </source>
</evidence>
<dbReference type="GO" id="GO:0003723">
    <property type="term" value="F:RNA binding"/>
    <property type="evidence" value="ECO:0007669"/>
    <property type="project" value="UniProtKB-UniRule"/>
</dbReference>
<keyword evidence="3" id="KW-0479">Metal-binding</keyword>
<dbReference type="Pfam" id="PF00271">
    <property type="entry name" value="Helicase_C"/>
    <property type="match status" value="1"/>
</dbReference>
<keyword evidence="4" id="KW-0677">Repeat</keyword>
<comment type="similarity">
    <text evidence="11 12">Belongs to the helicase family. Dicer subfamily.</text>
</comment>
<organism evidence="17 18">
    <name type="scientific">Adineta ricciae</name>
    <name type="common">Rotifer</name>
    <dbReference type="NCBI Taxonomy" id="249248"/>
    <lineage>
        <taxon>Eukaryota</taxon>
        <taxon>Metazoa</taxon>
        <taxon>Spiralia</taxon>
        <taxon>Gnathifera</taxon>
        <taxon>Rotifera</taxon>
        <taxon>Eurotatoria</taxon>
        <taxon>Bdelloidea</taxon>
        <taxon>Adinetida</taxon>
        <taxon>Adinetidae</taxon>
        <taxon>Adineta</taxon>
    </lineage>
</organism>
<keyword evidence="9" id="KW-0460">Magnesium</keyword>
<dbReference type="SUPFAM" id="SSF52540">
    <property type="entry name" value="P-loop containing nucleoside triphosphate hydrolases"/>
    <property type="match status" value="1"/>
</dbReference>
<dbReference type="Gene3D" id="3.40.50.300">
    <property type="entry name" value="P-loop containing nucleotide triphosphate hydrolases"/>
    <property type="match status" value="2"/>
</dbReference>
<evidence type="ECO:0000256" key="3">
    <source>
        <dbReference type="ARBA" id="ARBA00022723"/>
    </source>
</evidence>
<keyword evidence="5" id="KW-0547">Nucleotide-binding</keyword>
<dbReference type="GO" id="GO:0005524">
    <property type="term" value="F:ATP binding"/>
    <property type="evidence" value="ECO:0007669"/>
    <property type="project" value="UniProtKB-KW"/>
</dbReference>
<evidence type="ECO:0000256" key="6">
    <source>
        <dbReference type="ARBA" id="ARBA00022801"/>
    </source>
</evidence>
<evidence type="ECO:0000256" key="10">
    <source>
        <dbReference type="ARBA" id="ARBA00022884"/>
    </source>
</evidence>
<comment type="cofactor">
    <cofactor evidence="2">
        <name>Mg(2+)</name>
        <dbReference type="ChEBI" id="CHEBI:18420"/>
    </cofactor>
</comment>
<dbReference type="OrthoDB" id="2392202at2759"/>
<comment type="caution">
    <text evidence="17">The sequence shown here is derived from an EMBL/GenBank/DDBJ whole genome shotgun (WGS) entry which is preliminary data.</text>
</comment>
<evidence type="ECO:0000313" key="17">
    <source>
        <dbReference type="EMBL" id="CAF1327282.1"/>
    </source>
</evidence>
<dbReference type="InterPro" id="IPR011545">
    <property type="entry name" value="DEAD/DEAH_box_helicase_dom"/>
</dbReference>
<dbReference type="PROSITE" id="PS50142">
    <property type="entry name" value="RNASE_3_2"/>
    <property type="match status" value="2"/>
</dbReference>
<dbReference type="GO" id="GO:0004525">
    <property type="term" value="F:ribonuclease III activity"/>
    <property type="evidence" value="ECO:0007669"/>
    <property type="project" value="InterPro"/>
</dbReference>
<dbReference type="SMART" id="SM00487">
    <property type="entry name" value="DEXDc"/>
    <property type="match status" value="1"/>
</dbReference>
<dbReference type="SUPFAM" id="SSF69065">
    <property type="entry name" value="RNase III domain-like"/>
    <property type="match status" value="2"/>
</dbReference>
<evidence type="ECO:0000256" key="12">
    <source>
        <dbReference type="PROSITE-ProRule" id="PRU00657"/>
    </source>
</evidence>
<evidence type="ECO:0000259" key="16">
    <source>
        <dbReference type="PROSITE" id="PS51327"/>
    </source>
</evidence>
<keyword evidence="8" id="KW-0067">ATP-binding</keyword>
<evidence type="ECO:0000256" key="4">
    <source>
        <dbReference type="ARBA" id="ARBA00022737"/>
    </source>
</evidence>
<dbReference type="FunFam" id="3.40.50.300:FF:000628">
    <property type="entry name" value="Endoribonuclease Dicer"/>
    <property type="match status" value="1"/>
</dbReference>
<accession>A0A815FDW7</accession>
<dbReference type="PROSITE" id="PS51194">
    <property type="entry name" value="HELICASE_CTER"/>
    <property type="match status" value="1"/>
</dbReference>
<dbReference type="InterPro" id="IPR036389">
    <property type="entry name" value="RNase_III_sf"/>
</dbReference>
<dbReference type="Pfam" id="PF00270">
    <property type="entry name" value="DEAD"/>
    <property type="match status" value="1"/>
</dbReference>
<reference evidence="17" key="1">
    <citation type="submission" date="2021-02" db="EMBL/GenBank/DDBJ databases">
        <authorList>
            <person name="Nowell W R."/>
        </authorList>
    </citation>
    <scope>NUCLEOTIDE SEQUENCE</scope>
</reference>
<evidence type="ECO:0000256" key="5">
    <source>
        <dbReference type="ARBA" id="ARBA00022741"/>
    </source>
</evidence>
<dbReference type="InterPro" id="IPR001650">
    <property type="entry name" value="Helicase_C-like"/>
</dbReference>
<dbReference type="Proteomes" id="UP000663852">
    <property type="component" value="Unassembled WGS sequence"/>
</dbReference>
<dbReference type="InterPro" id="IPR014001">
    <property type="entry name" value="Helicase_ATP-bd"/>
</dbReference>
<dbReference type="Pfam" id="PF00636">
    <property type="entry name" value="Ribonuclease_3"/>
    <property type="match status" value="2"/>
</dbReference>
<evidence type="ECO:0000313" key="18">
    <source>
        <dbReference type="Proteomes" id="UP000663852"/>
    </source>
</evidence>
<dbReference type="InterPro" id="IPR038248">
    <property type="entry name" value="Dicer_dimer_sf"/>
</dbReference>
<comment type="cofactor">
    <cofactor evidence="1">
        <name>Mn(2+)</name>
        <dbReference type="ChEBI" id="CHEBI:29035"/>
    </cofactor>
</comment>
<dbReference type="FunFam" id="1.10.1520.10:FF:000004">
    <property type="entry name" value="Endoribonuclease dicer-like 1"/>
    <property type="match status" value="1"/>
</dbReference>
<feature type="domain" description="Helicase C-terminal" evidence="15">
    <location>
        <begin position="417"/>
        <end position="613"/>
    </location>
</feature>
<dbReference type="CDD" id="cd18034">
    <property type="entry name" value="DEXHc_dicer"/>
    <property type="match status" value="1"/>
</dbReference>
<proteinExistence type="inferred from homology"/>
<evidence type="ECO:0000256" key="1">
    <source>
        <dbReference type="ARBA" id="ARBA00001936"/>
    </source>
</evidence>
<name>A0A815FDW7_ADIRI</name>
<dbReference type="InterPro" id="IPR005034">
    <property type="entry name" value="Dicer_dimerisation"/>
</dbReference>
<dbReference type="PANTHER" id="PTHR14950">
    <property type="entry name" value="DICER-RELATED"/>
    <property type="match status" value="1"/>
</dbReference>
<gene>
    <name evidence="17" type="ORF">EDS130_LOCUS31987</name>
</gene>
<feature type="domain" description="Helicase ATP-binding" evidence="14">
    <location>
        <begin position="48"/>
        <end position="225"/>
    </location>
</feature>
<dbReference type="PROSITE" id="PS51327">
    <property type="entry name" value="DICER_DSRBF"/>
    <property type="match status" value="1"/>
</dbReference>
<feature type="domain" description="RNase III" evidence="13">
    <location>
        <begin position="1069"/>
        <end position="1213"/>
    </location>
</feature>
<evidence type="ECO:0000259" key="15">
    <source>
        <dbReference type="PROSITE" id="PS51194"/>
    </source>
</evidence>
<dbReference type="SMART" id="SM00535">
    <property type="entry name" value="RIBOc"/>
    <property type="match status" value="2"/>
</dbReference>
<dbReference type="CDD" id="cd00593">
    <property type="entry name" value="RIBOc"/>
    <property type="match status" value="2"/>
</dbReference>